<dbReference type="CDD" id="cd12797">
    <property type="entry name" value="M23_peptidase"/>
    <property type="match status" value="1"/>
</dbReference>
<name>A0A4R8DQE2_9BACT</name>
<keyword evidence="2" id="KW-0175">Coiled coil</keyword>
<dbReference type="Proteomes" id="UP000294498">
    <property type="component" value="Unassembled WGS sequence"/>
</dbReference>
<evidence type="ECO:0000259" key="5">
    <source>
        <dbReference type="Pfam" id="PF01551"/>
    </source>
</evidence>
<evidence type="ECO:0000256" key="4">
    <source>
        <dbReference type="SAM" id="SignalP"/>
    </source>
</evidence>
<dbReference type="GO" id="GO:0004222">
    <property type="term" value="F:metalloendopeptidase activity"/>
    <property type="evidence" value="ECO:0007669"/>
    <property type="project" value="TreeGrafter"/>
</dbReference>
<dbReference type="PANTHER" id="PTHR21666:SF289">
    <property type="entry name" value="L-ALA--D-GLU ENDOPEPTIDASE"/>
    <property type="match status" value="1"/>
</dbReference>
<feature type="coiled-coil region" evidence="2">
    <location>
        <begin position="21"/>
        <end position="80"/>
    </location>
</feature>
<evidence type="ECO:0000256" key="1">
    <source>
        <dbReference type="ARBA" id="ARBA00022729"/>
    </source>
</evidence>
<dbReference type="RefSeq" id="WP_133989950.1">
    <property type="nucleotide sequence ID" value="NZ_SODV01000001.1"/>
</dbReference>
<evidence type="ECO:0000256" key="2">
    <source>
        <dbReference type="SAM" id="Coils"/>
    </source>
</evidence>
<dbReference type="EMBL" id="SODV01000001">
    <property type="protein sequence ID" value="TDW99340.1"/>
    <property type="molecule type" value="Genomic_DNA"/>
</dbReference>
<gene>
    <name evidence="6" type="ORF">EDB95_0349</name>
</gene>
<dbReference type="InterPro" id="IPR011055">
    <property type="entry name" value="Dup_hybrid_motif"/>
</dbReference>
<dbReference type="InterPro" id="IPR050570">
    <property type="entry name" value="Cell_wall_metabolism_enzyme"/>
</dbReference>
<sequence>MRVLPFVLLLLCVWRCMPVAAQQSRTELEKQRQDMLRELEEVNNTYNEIKKNKKESLGQLNLVQQKIRLRNREIENINAQIRAVDDSLFFINREIYRLRGDLDTLKANYAKSLIYAYKNRSSYDFLNFIFSATSFNDAVRRVEYLKSYRQNREQQVTEILKTEGLITHKARDFANAKVAKGEVLTNDSKARAKLEEEKREKDEVVAGLKSKEKELSKTISRKQREYNQLQLAIKTAVRHEIEVAQREAAAKDARDRAAASAAAAARTPAAPANRSSAIPSDAPTVEKPKSVHTSVLLGNDAEIKLASSFVTNHGRLPWPVSKGYVVAHYGKNIIEGTKLDYFNPSLTIGAEVGTPVKAVFDGVVSSVPDVAGHTVVIIKHGNYFTSYSNLSSVSVGKGDQVHTGQVIGAVAADDSGNGQIDFSLLRDLNSLDPEPWLRPNAR</sequence>
<protein>
    <submittedName>
        <fullName evidence="6">Septal ring factor EnvC (AmiA/AmiB activator)</fullName>
    </submittedName>
</protein>
<accession>A0A4R8DQE2</accession>
<keyword evidence="7" id="KW-1185">Reference proteome</keyword>
<dbReference type="Gene3D" id="2.70.70.10">
    <property type="entry name" value="Glucose Permease (Domain IIA)"/>
    <property type="match status" value="1"/>
</dbReference>
<feature type="signal peptide" evidence="4">
    <location>
        <begin position="1"/>
        <end position="21"/>
    </location>
</feature>
<feature type="region of interest" description="Disordered" evidence="3">
    <location>
        <begin position="259"/>
        <end position="286"/>
    </location>
</feature>
<dbReference type="PANTHER" id="PTHR21666">
    <property type="entry name" value="PEPTIDASE-RELATED"/>
    <property type="match status" value="1"/>
</dbReference>
<dbReference type="InterPro" id="IPR016047">
    <property type="entry name" value="M23ase_b-sheet_dom"/>
</dbReference>
<feature type="coiled-coil region" evidence="2">
    <location>
        <begin position="191"/>
        <end position="232"/>
    </location>
</feature>
<keyword evidence="1 4" id="KW-0732">Signal</keyword>
<dbReference type="OrthoDB" id="9815884at2"/>
<dbReference type="Gene3D" id="6.10.250.3150">
    <property type="match status" value="1"/>
</dbReference>
<comment type="caution">
    <text evidence="6">The sequence shown here is derived from an EMBL/GenBank/DDBJ whole genome shotgun (WGS) entry which is preliminary data.</text>
</comment>
<organism evidence="6 7">
    <name type="scientific">Dinghuibacter silviterrae</name>
    <dbReference type="NCBI Taxonomy" id="1539049"/>
    <lineage>
        <taxon>Bacteria</taxon>
        <taxon>Pseudomonadati</taxon>
        <taxon>Bacteroidota</taxon>
        <taxon>Chitinophagia</taxon>
        <taxon>Chitinophagales</taxon>
        <taxon>Chitinophagaceae</taxon>
        <taxon>Dinghuibacter</taxon>
    </lineage>
</organism>
<dbReference type="AlphaFoldDB" id="A0A4R8DQE2"/>
<feature type="chain" id="PRO_5020229999" evidence="4">
    <location>
        <begin position="22"/>
        <end position="442"/>
    </location>
</feature>
<evidence type="ECO:0000256" key="3">
    <source>
        <dbReference type="SAM" id="MobiDB-lite"/>
    </source>
</evidence>
<feature type="domain" description="M23ase beta-sheet core" evidence="5">
    <location>
        <begin position="345"/>
        <end position="433"/>
    </location>
</feature>
<feature type="compositionally biased region" description="Low complexity" evidence="3">
    <location>
        <begin position="259"/>
        <end position="277"/>
    </location>
</feature>
<proteinExistence type="predicted"/>
<evidence type="ECO:0000313" key="7">
    <source>
        <dbReference type="Proteomes" id="UP000294498"/>
    </source>
</evidence>
<dbReference type="SUPFAM" id="SSF51261">
    <property type="entry name" value="Duplicated hybrid motif"/>
    <property type="match status" value="1"/>
</dbReference>
<evidence type="ECO:0000313" key="6">
    <source>
        <dbReference type="EMBL" id="TDW99340.1"/>
    </source>
</evidence>
<reference evidence="6 7" key="1">
    <citation type="submission" date="2019-03" db="EMBL/GenBank/DDBJ databases">
        <title>Genomic Encyclopedia of Type Strains, Phase IV (KMG-IV): sequencing the most valuable type-strain genomes for metagenomic binning, comparative biology and taxonomic classification.</title>
        <authorList>
            <person name="Goeker M."/>
        </authorList>
    </citation>
    <scope>NUCLEOTIDE SEQUENCE [LARGE SCALE GENOMIC DNA]</scope>
    <source>
        <strain evidence="6 7">DSM 100059</strain>
    </source>
</reference>
<dbReference type="Pfam" id="PF01551">
    <property type="entry name" value="Peptidase_M23"/>
    <property type="match status" value="1"/>
</dbReference>